<protein>
    <submittedName>
        <fullName evidence="7">8-amino-7-oxononanoate synthase</fullName>
    </submittedName>
</protein>
<dbReference type="Gene3D" id="3.90.1150.10">
    <property type="entry name" value="Aspartate Aminotransferase, domain 1"/>
    <property type="match status" value="1"/>
</dbReference>
<dbReference type="InterPro" id="IPR015421">
    <property type="entry name" value="PyrdxlP-dep_Trfase_major"/>
</dbReference>
<evidence type="ECO:0000256" key="5">
    <source>
        <dbReference type="RuleBase" id="RU003693"/>
    </source>
</evidence>
<dbReference type="Proteomes" id="UP000192599">
    <property type="component" value="Unassembled WGS sequence"/>
</dbReference>
<dbReference type="GO" id="GO:0016740">
    <property type="term" value="F:transferase activity"/>
    <property type="evidence" value="ECO:0007669"/>
    <property type="project" value="UniProtKB-KW"/>
</dbReference>
<name>A0A1V9VBH6_9BACT</name>
<comment type="cofactor">
    <cofactor evidence="1 5">
        <name>pyridoxal 5'-phosphate</name>
        <dbReference type="ChEBI" id="CHEBI:597326"/>
    </cofactor>
</comment>
<comment type="caution">
    <text evidence="7">The sequence shown here is derived from an EMBL/GenBank/DDBJ whole genome shotgun (WGS) entry which is preliminary data.</text>
</comment>
<comment type="similarity">
    <text evidence="2">Belongs to the class-II pyridoxal-phosphate-dependent aminotransferase family. BioF subfamily.</text>
</comment>
<dbReference type="RefSeq" id="WP_081560725.1">
    <property type="nucleotide sequence ID" value="NZ_JAMXEF010000001.1"/>
</dbReference>
<dbReference type="InterPro" id="IPR001917">
    <property type="entry name" value="Aminotrans_II_pyridoxalP_BS"/>
</dbReference>
<keyword evidence="3" id="KW-0808">Transferase</keyword>
<evidence type="ECO:0000313" key="7">
    <source>
        <dbReference type="EMBL" id="OQR41314.1"/>
    </source>
</evidence>
<dbReference type="SUPFAM" id="SSF53383">
    <property type="entry name" value="PLP-dependent transferases"/>
    <property type="match status" value="1"/>
</dbReference>
<evidence type="ECO:0000256" key="4">
    <source>
        <dbReference type="ARBA" id="ARBA00022898"/>
    </source>
</evidence>
<dbReference type="Gene3D" id="3.40.640.10">
    <property type="entry name" value="Type I PLP-dependent aspartate aminotransferase-like (Major domain)"/>
    <property type="match status" value="1"/>
</dbReference>
<dbReference type="Pfam" id="PF00155">
    <property type="entry name" value="Aminotran_1_2"/>
    <property type="match status" value="1"/>
</dbReference>
<evidence type="ECO:0000313" key="8">
    <source>
        <dbReference type="Proteomes" id="UP000192599"/>
    </source>
</evidence>
<dbReference type="AlphaFoldDB" id="A0A1V9VBH6"/>
<gene>
    <name evidence="7" type="ORF">AS859_06435</name>
</gene>
<dbReference type="InterPro" id="IPR015424">
    <property type="entry name" value="PyrdxlP-dep_Trfase"/>
</dbReference>
<evidence type="ECO:0000259" key="6">
    <source>
        <dbReference type="Pfam" id="PF00155"/>
    </source>
</evidence>
<reference evidence="7 8" key="1">
    <citation type="submission" date="2017-04" db="EMBL/GenBank/DDBJ databases">
        <title>Accumulation and expression of multiple antibiotic resistance genes in Arcobacter cryaerophilus that thrives in sewage.</title>
        <authorList>
            <person name="Millar J.A."/>
            <person name="Raghavan R."/>
        </authorList>
    </citation>
    <scope>NUCLEOTIDE SEQUENCE [LARGE SCALE GENOMIC DNA]</scope>
    <source>
        <strain evidence="7 8">AZT-1</strain>
    </source>
</reference>
<evidence type="ECO:0000256" key="1">
    <source>
        <dbReference type="ARBA" id="ARBA00001933"/>
    </source>
</evidence>
<accession>A0A1V9VBH6</accession>
<dbReference type="InterPro" id="IPR004839">
    <property type="entry name" value="Aminotransferase_I/II_large"/>
</dbReference>
<dbReference type="PROSITE" id="PS00599">
    <property type="entry name" value="AA_TRANSFER_CLASS_2"/>
    <property type="match status" value="1"/>
</dbReference>
<dbReference type="PANTHER" id="PTHR13693:SF77">
    <property type="entry name" value="8-AMINO-7-OXONONANOATE SYNTHASE"/>
    <property type="match status" value="1"/>
</dbReference>
<evidence type="ECO:0000256" key="2">
    <source>
        <dbReference type="ARBA" id="ARBA00010008"/>
    </source>
</evidence>
<proteinExistence type="inferred from homology"/>
<dbReference type="InterPro" id="IPR050087">
    <property type="entry name" value="AON_synthase_class-II"/>
</dbReference>
<organism evidence="7 8">
    <name type="scientific">Aliarcobacter cryaerophilus</name>
    <dbReference type="NCBI Taxonomy" id="28198"/>
    <lineage>
        <taxon>Bacteria</taxon>
        <taxon>Pseudomonadati</taxon>
        <taxon>Campylobacterota</taxon>
        <taxon>Epsilonproteobacteria</taxon>
        <taxon>Campylobacterales</taxon>
        <taxon>Arcobacteraceae</taxon>
        <taxon>Aliarcobacter</taxon>
    </lineage>
</organism>
<dbReference type="EMBL" id="LNTC01000073">
    <property type="protein sequence ID" value="OQR41314.1"/>
    <property type="molecule type" value="Genomic_DNA"/>
</dbReference>
<dbReference type="GO" id="GO:0030170">
    <property type="term" value="F:pyridoxal phosphate binding"/>
    <property type="evidence" value="ECO:0007669"/>
    <property type="project" value="InterPro"/>
</dbReference>
<dbReference type="PANTHER" id="PTHR13693">
    <property type="entry name" value="CLASS II AMINOTRANSFERASE/8-AMINO-7-OXONONANOATE SYNTHASE"/>
    <property type="match status" value="1"/>
</dbReference>
<feature type="domain" description="Aminotransferase class I/classII large" evidence="6">
    <location>
        <begin position="28"/>
        <end position="362"/>
    </location>
</feature>
<sequence length="371" mass="42122">MERVLYEKELEIIKKSNRFRKRVVFRKDLFDLASNDYLGLAQNRKLFKKAFKRVYKNHYFSPKASMLVNGYSKIHKKFEKLLCKANGFEKGVIVGSGFLANISMIESLVRKGDTLFIDEDYHASGILASKLLPKNQVVTFFHNDEKDLEDKLKDCTSKGRKIIAIEGVYSMSGNIAKKEIFDLSKKYNTLLIVDEAHSSGVIGENLLGIFDYYNIKIENNHIKMGTLGKAYGSYGAYILSSKSIIEFLQNRAKPIIYSTAPSLFDTALGYESLKYILRNKEKLKQKIKDNLSIIQGYLGISSKSLIIPILVNDNKKVLKIQKILKENGFLVGAIRQPTVKNAIIRLIAKIDINSDELKKACNLIKDLNANK</sequence>
<keyword evidence="4 5" id="KW-0663">Pyridoxal phosphate</keyword>
<dbReference type="InterPro" id="IPR015422">
    <property type="entry name" value="PyrdxlP-dep_Trfase_small"/>
</dbReference>
<evidence type="ECO:0000256" key="3">
    <source>
        <dbReference type="ARBA" id="ARBA00022679"/>
    </source>
</evidence>